<evidence type="ECO:0000256" key="1">
    <source>
        <dbReference type="ARBA" id="ARBA00004651"/>
    </source>
</evidence>
<dbReference type="AlphaFoldDB" id="A0A7C3Z0W8"/>
<evidence type="ECO:0000256" key="6">
    <source>
        <dbReference type="ARBA" id="ARBA00023136"/>
    </source>
</evidence>
<protein>
    <submittedName>
        <fullName evidence="8">Phosphatase PAP2 family protein</fullName>
    </submittedName>
</protein>
<keyword evidence="4" id="KW-0378">Hydrolase</keyword>
<dbReference type="GO" id="GO:0016787">
    <property type="term" value="F:hydrolase activity"/>
    <property type="evidence" value="ECO:0007669"/>
    <property type="project" value="UniProtKB-KW"/>
</dbReference>
<keyword evidence="3" id="KW-0812">Transmembrane</keyword>
<evidence type="ECO:0000313" key="8">
    <source>
        <dbReference type="EMBL" id="HGE98600.1"/>
    </source>
</evidence>
<organism evidence="8">
    <name type="scientific">candidate division WOR-3 bacterium</name>
    <dbReference type="NCBI Taxonomy" id="2052148"/>
    <lineage>
        <taxon>Bacteria</taxon>
        <taxon>Bacteria division WOR-3</taxon>
    </lineage>
</organism>
<dbReference type="PANTHER" id="PTHR14969">
    <property type="entry name" value="SPHINGOSINE-1-PHOSPHATE PHOSPHOHYDROLASE"/>
    <property type="match status" value="1"/>
</dbReference>
<dbReference type="Gene3D" id="1.20.144.10">
    <property type="entry name" value="Phosphatidic acid phosphatase type 2/haloperoxidase"/>
    <property type="match status" value="1"/>
</dbReference>
<keyword evidence="2" id="KW-1003">Cell membrane</keyword>
<keyword evidence="6" id="KW-0472">Membrane</keyword>
<evidence type="ECO:0000256" key="5">
    <source>
        <dbReference type="ARBA" id="ARBA00022989"/>
    </source>
</evidence>
<accession>A0A7C3Z0W8</accession>
<evidence type="ECO:0000259" key="7">
    <source>
        <dbReference type="SMART" id="SM00014"/>
    </source>
</evidence>
<sequence length="174" mass="19736">MLLIISFNIDNYLYDRIQDFRNPYLDYVMEGFSFVGSRNAGLIFCSLTLFGDNYMRDTGKGMFSSIIISQGITTLLKLIVNRERPDGKTDRLNSSFPSGHSSGIFGVSYILSHRYPETTIYVYSLATLVSFSRVYLGRHYPSDVIAGAIIGLFSGYITEKLFKGENYGHRKDKK</sequence>
<dbReference type="EMBL" id="DTMQ01000009">
    <property type="protein sequence ID" value="HGE98600.1"/>
    <property type="molecule type" value="Genomic_DNA"/>
</dbReference>
<name>A0A7C3Z0W8_UNCW3</name>
<evidence type="ECO:0000256" key="3">
    <source>
        <dbReference type="ARBA" id="ARBA00022692"/>
    </source>
</evidence>
<dbReference type="CDD" id="cd03394">
    <property type="entry name" value="PAP2_like_5"/>
    <property type="match status" value="1"/>
</dbReference>
<feature type="domain" description="Phosphatidic acid phosphatase type 2/haloperoxidase" evidence="7">
    <location>
        <begin position="60"/>
        <end position="159"/>
    </location>
</feature>
<comment type="subcellular location">
    <subcellularLocation>
        <location evidence="1">Cell membrane</location>
        <topology evidence="1">Multi-pass membrane protein</topology>
    </subcellularLocation>
</comment>
<dbReference type="Pfam" id="PF01569">
    <property type="entry name" value="PAP2"/>
    <property type="match status" value="1"/>
</dbReference>
<evidence type="ECO:0000256" key="4">
    <source>
        <dbReference type="ARBA" id="ARBA00022801"/>
    </source>
</evidence>
<dbReference type="SUPFAM" id="SSF48317">
    <property type="entry name" value="Acid phosphatase/Vanadium-dependent haloperoxidase"/>
    <property type="match status" value="1"/>
</dbReference>
<dbReference type="SMART" id="SM00014">
    <property type="entry name" value="acidPPc"/>
    <property type="match status" value="1"/>
</dbReference>
<proteinExistence type="predicted"/>
<evidence type="ECO:0000256" key="2">
    <source>
        <dbReference type="ARBA" id="ARBA00022475"/>
    </source>
</evidence>
<dbReference type="InterPro" id="IPR000326">
    <property type="entry name" value="PAP2/HPO"/>
</dbReference>
<dbReference type="InterPro" id="IPR036938">
    <property type="entry name" value="PAP2/HPO_sf"/>
</dbReference>
<gene>
    <name evidence="8" type="ORF">ENX07_00795</name>
</gene>
<dbReference type="PANTHER" id="PTHR14969:SF62">
    <property type="entry name" value="DECAPRENYLPHOSPHORYL-5-PHOSPHORIBOSE PHOSPHATASE RV3807C-RELATED"/>
    <property type="match status" value="1"/>
</dbReference>
<keyword evidence="5" id="KW-1133">Transmembrane helix</keyword>
<dbReference type="GO" id="GO:0005886">
    <property type="term" value="C:plasma membrane"/>
    <property type="evidence" value="ECO:0007669"/>
    <property type="project" value="UniProtKB-SubCell"/>
</dbReference>
<comment type="caution">
    <text evidence="8">The sequence shown here is derived from an EMBL/GenBank/DDBJ whole genome shotgun (WGS) entry which is preliminary data.</text>
</comment>
<reference evidence="8" key="1">
    <citation type="journal article" date="2020" name="mSystems">
        <title>Genome- and Community-Level Interaction Insights into Carbon Utilization and Element Cycling Functions of Hydrothermarchaeota in Hydrothermal Sediment.</title>
        <authorList>
            <person name="Zhou Z."/>
            <person name="Liu Y."/>
            <person name="Xu W."/>
            <person name="Pan J."/>
            <person name="Luo Z.H."/>
            <person name="Li M."/>
        </authorList>
    </citation>
    <scope>NUCLEOTIDE SEQUENCE [LARGE SCALE GENOMIC DNA]</scope>
    <source>
        <strain evidence="8">SpSt-906</strain>
    </source>
</reference>